<name>A0A1H7T5J7_AQUAM</name>
<dbReference type="RefSeq" id="WP_091410442.1">
    <property type="nucleotide sequence ID" value="NZ_FOAB01000006.1"/>
</dbReference>
<dbReference type="InterPro" id="IPR008969">
    <property type="entry name" value="CarboxyPept-like_regulatory"/>
</dbReference>
<proteinExistence type="predicted"/>
<dbReference type="AlphaFoldDB" id="A0A1H7T5J7"/>
<evidence type="ECO:0000313" key="2">
    <source>
        <dbReference type="Proteomes" id="UP000198521"/>
    </source>
</evidence>
<dbReference type="Proteomes" id="UP000198521">
    <property type="component" value="Unassembled WGS sequence"/>
</dbReference>
<keyword evidence="2" id="KW-1185">Reference proteome</keyword>
<dbReference type="EMBL" id="FOAB01000006">
    <property type="protein sequence ID" value="SEL79067.1"/>
    <property type="molecule type" value="Genomic_DNA"/>
</dbReference>
<dbReference type="OrthoDB" id="1164445at2"/>
<evidence type="ECO:0000313" key="1">
    <source>
        <dbReference type="EMBL" id="SEL79067.1"/>
    </source>
</evidence>
<sequence>MNFYKYRVILLCTLLVYSFGSSQTKQIIIVDELTKEPIEGVHLLYASLEEGSYTNADGAANIIVREEILTISHLNYQDVTVTPKEITLLNTISLKPDDVQLDEVIVNSFDLRKALQYVLDNYYNLYVDYPTEKECSFKETLLVDDKIHRLILSDLKIWTKDAGFNNRKLEKNIKLKLGTVSQNKNVPMDFDINDKGESNPESSGHIVTKSLLLNTYLDVAIVGFLKYSGMIEETVEVSSSDVIIVSFTTDWKNVNEIANRTKGRFVFDKKTKAVIEFVKEVELRNDIKKKTSTFSNREYEYESKSQVISYNFTKKMDKKYSLSKFSIEGNVTLSYDNKNYDTKFKNDLFVLKESKKRRFGNNGIVDLEQPIYKMLPSNVINSNAIVLTTKEREFLESKD</sequence>
<organism evidence="1 2">
    <name type="scientific">Aquimarina amphilecti</name>
    <dbReference type="NCBI Taxonomy" id="1038014"/>
    <lineage>
        <taxon>Bacteria</taxon>
        <taxon>Pseudomonadati</taxon>
        <taxon>Bacteroidota</taxon>
        <taxon>Flavobacteriia</taxon>
        <taxon>Flavobacteriales</taxon>
        <taxon>Flavobacteriaceae</taxon>
        <taxon>Aquimarina</taxon>
    </lineage>
</organism>
<gene>
    <name evidence="1" type="ORF">SAMN04487910_3263</name>
</gene>
<accession>A0A1H7T5J7</accession>
<evidence type="ECO:0008006" key="3">
    <source>
        <dbReference type="Google" id="ProtNLM"/>
    </source>
</evidence>
<dbReference type="Pfam" id="PF13715">
    <property type="entry name" value="CarbopepD_reg_2"/>
    <property type="match status" value="1"/>
</dbReference>
<reference evidence="1 2" key="1">
    <citation type="submission" date="2016-10" db="EMBL/GenBank/DDBJ databases">
        <authorList>
            <person name="de Groot N.N."/>
        </authorList>
    </citation>
    <scope>NUCLEOTIDE SEQUENCE [LARGE SCALE GENOMIC DNA]</scope>
    <source>
        <strain evidence="1 2">DSM 25232</strain>
    </source>
</reference>
<dbReference type="SUPFAM" id="SSF49464">
    <property type="entry name" value="Carboxypeptidase regulatory domain-like"/>
    <property type="match status" value="1"/>
</dbReference>
<protein>
    <recommendedName>
        <fullName evidence="3">CarboxypepD_reg-like domain-containing protein</fullName>
    </recommendedName>
</protein>
<dbReference type="STRING" id="1038014.SAMN04487910_3263"/>